<keyword evidence="2" id="KW-1185">Reference proteome</keyword>
<dbReference type="Pfam" id="PF07799">
    <property type="entry name" value="DUF1643"/>
    <property type="match status" value="1"/>
</dbReference>
<dbReference type="OrthoDB" id="9807577at2"/>
<dbReference type="AlphaFoldDB" id="A0A1H7TN63"/>
<sequence length="166" mass="18473">MAPNEPASGAEFDSTNKYRYRLWRIWGNPESRVLFILLNPSTATAMKDDPTIRRCLGYARGWGYGALEVCNLFAYRATYPKHLRQAQEPIGAGNDAVIQLAVQRATTVLVAWGANGAWQGQHQRMVQMLSGLKPIYCLGLTKAGYPKHPLRLRSDLKPVLFSPSGP</sequence>
<proteinExistence type="predicted"/>
<evidence type="ECO:0000313" key="2">
    <source>
        <dbReference type="Proteomes" id="UP000182719"/>
    </source>
</evidence>
<evidence type="ECO:0008006" key="3">
    <source>
        <dbReference type="Google" id="ProtNLM"/>
    </source>
</evidence>
<organism evidence="1 2">
    <name type="scientific">Stigmatella aurantiaca</name>
    <dbReference type="NCBI Taxonomy" id="41"/>
    <lineage>
        <taxon>Bacteria</taxon>
        <taxon>Pseudomonadati</taxon>
        <taxon>Myxococcota</taxon>
        <taxon>Myxococcia</taxon>
        <taxon>Myxococcales</taxon>
        <taxon>Cystobacterineae</taxon>
        <taxon>Archangiaceae</taxon>
        <taxon>Stigmatella</taxon>
    </lineage>
</organism>
<dbReference type="RefSeq" id="WP_075007788.1">
    <property type="nucleotide sequence ID" value="NZ_FOAP01000009.1"/>
</dbReference>
<gene>
    <name evidence="1" type="ORF">SAMN05444354_10998</name>
</gene>
<dbReference type="InterPro" id="IPR012441">
    <property type="entry name" value="DUF1643"/>
</dbReference>
<accession>A0A1H7TN63</accession>
<reference evidence="2" key="1">
    <citation type="submission" date="2016-10" db="EMBL/GenBank/DDBJ databases">
        <authorList>
            <person name="Varghese N."/>
            <person name="Submissions S."/>
        </authorList>
    </citation>
    <scope>NUCLEOTIDE SEQUENCE [LARGE SCALE GENOMIC DNA]</scope>
    <source>
        <strain evidence="2">DSM 17044</strain>
    </source>
</reference>
<dbReference type="Proteomes" id="UP000182719">
    <property type="component" value="Unassembled WGS sequence"/>
</dbReference>
<protein>
    <recommendedName>
        <fullName evidence="3">DUF1643 domain-containing protein</fullName>
    </recommendedName>
</protein>
<dbReference type="EMBL" id="FOAP01000009">
    <property type="protein sequence ID" value="SEL86312.1"/>
    <property type="molecule type" value="Genomic_DNA"/>
</dbReference>
<evidence type="ECO:0000313" key="1">
    <source>
        <dbReference type="EMBL" id="SEL86312.1"/>
    </source>
</evidence>
<name>A0A1H7TN63_STIAU</name>